<evidence type="ECO:0000256" key="1">
    <source>
        <dbReference type="SAM" id="MobiDB-lite"/>
    </source>
</evidence>
<feature type="region of interest" description="Disordered" evidence="1">
    <location>
        <begin position="192"/>
        <end position="274"/>
    </location>
</feature>
<evidence type="ECO:0000313" key="3">
    <source>
        <dbReference type="Proteomes" id="UP000077202"/>
    </source>
</evidence>
<sequence>MGEPTQSVVVSRGRGWGWGWGWGWGSAVVIRGLYNRNKHKEREEGQGNRSREERRGGAGAEARGPVQLTVRIHQEKGKIMEFYSPILASKLMLEYPNHLIVYRCINGKPGTIKQSPSFNSKAVGQNAEVRVVRASTKLELGHAYFLVHIPEQYLARFSKYFNVANSQVAPAPAAPSQAPTLGSAAAAAAAGAGSKDSRNSSSNSSSNARVPKRKSSRPSKPGSKSSRHRRSPRGSPGHKKSSGRGLWGGESSASISSRKVCASHDGSSNKSSGLTYYQYYRSKYARQSWRPLLSTIAENDES</sequence>
<feature type="compositionally biased region" description="Basic residues" evidence="1">
    <location>
        <begin position="225"/>
        <end position="242"/>
    </location>
</feature>
<dbReference type="Pfam" id="PF14009">
    <property type="entry name" value="PADRE"/>
    <property type="match status" value="1"/>
</dbReference>
<evidence type="ECO:0000313" key="2">
    <source>
        <dbReference type="EMBL" id="OAE30140.1"/>
    </source>
</evidence>
<protein>
    <submittedName>
        <fullName evidence="2">Uncharacterized protein</fullName>
    </submittedName>
</protein>
<feature type="region of interest" description="Disordered" evidence="1">
    <location>
        <begin position="39"/>
        <end position="63"/>
    </location>
</feature>
<feature type="compositionally biased region" description="Polar residues" evidence="1">
    <location>
        <begin position="265"/>
        <end position="274"/>
    </location>
</feature>
<name>A0A176WAI6_MARPO</name>
<gene>
    <name evidence="2" type="ORF">AXG93_246s1110</name>
</gene>
<dbReference type="AlphaFoldDB" id="A0A176WAI6"/>
<dbReference type="EMBL" id="LVLJ01001352">
    <property type="protein sequence ID" value="OAE30140.1"/>
    <property type="molecule type" value="Genomic_DNA"/>
</dbReference>
<reference evidence="2" key="1">
    <citation type="submission" date="2016-03" db="EMBL/GenBank/DDBJ databases">
        <title>Mechanisms controlling the formation of the plant cell surface in tip-growing cells are functionally conserved among land plants.</title>
        <authorList>
            <person name="Honkanen S."/>
            <person name="Jones V.A."/>
            <person name="Morieri G."/>
            <person name="Champion C."/>
            <person name="Hetherington A.J."/>
            <person name="Kelly S."/>
            <person name="Saint-Marcoux D."/>
            <person name="Proust H."/>
            <person name="Prescott H."/>
            <person name="Dolan L."/>
        </authorList>
    </citation>
    <scope>NUCLEOTIDE SEQUENCE [LARGE SCALE GENOMIC DNA]</scope>
    <source>
        <tissue evidence="2">Whole gametophyte</tissue>
    </source>
</reference>
<proteinExistence type="predicted"/>
<comment type="caution">
    <text evidence="2">The sequence shown here is derived from an EMBL/GenBank/DDBJ whole genome shotgun (WGS) entry which is preliminary data.</text>
</comment>
<feature type="compositionally biased region" description="Basic and acidic residues" evidence="1">
    <location>
        <begin position="40"/>
        <end position="56"/>
    </location>
</feature>
<dbReference type="Proteomes" id="UP000077202">
    <property type="component" value="Unassembled WGS sequence"/>
</dbReference>
<organism evidence="2 3">
    <name type="scientific">Marchantia polymorpha subsp. ruderalis</name>
    <dbReference type="NCBI Taxonomy" id="1480154"/>
    <lineage>
        <taxon>Eukaryota</taxon>
        <taxon>Viridiplantae</taxon>
        <taxon>Streptophyta</taxon>
        <taxon>Embryophyta</taxon>
        <taxon>Marchantiophyta</taxon>
        <taxon>Marchantiopsida</taxon>
        <taxon>Marchantiidae</taxon>
        <taxon>Marchantiales</taxon>
        <taxon>Marchantiaceae</taxon>
        <taxon>Marchantia</taxon>
    </lineage>
</organism>
<dbReference type="InterPro" id="IPR025322">
    <property type="entry name" value="PADRE_dom"/>
</dbReference>
<accession>A0A176WAI6</accession>
<keyword evidence="3" id="KW-1185">Reference proteome</keyword>
<feature type="compositionally biased region" description="Low complexity" evidence="1">
    <location>
        <begin position="192"/>
        <end position="207"/>
    </location>
</feature>